<dbReference type="AlphaFoldDB" id="C7XXB3"/>
<evidence type="ECO:0000256" key="3">
    <source>
        <dbReference type="ARBA" id="ARBA00022741"/>
    </source>
</evidence>
<dbReference type="Pfam" id="PF00005">
    <property type="entry name" value="ABC_tran"/>
    <property type="match status" value="1"/>
</dbReference>
<proteinExistence type="inferred from homology"/>
<dbReference type="InterPro" id="IPR003439">
    <property type="entry name" value="ABC_transporter-like_ATP-bd"/>
</dbReference>
<accession>C7XXB3</accession>
<dbReference type="Gene3D" id="3.40.50.300">
    <property type="entry name" value="P-loop containing nucleotide triphosphate hydrolases"/>
    <property type="match status" value="1"/>
</dbReference>
<dbReference type="RefSeq" id="WP_006917295.1">
    <property type="nucleotide sequence ID" value="NZ_GG698805.1"/>
</dbReference>
<dbReference type="SMART" id="SM00382">
    <property type="entry name" value="AAA"/>
    <property type="match status" value="1"/>
</dbReference>
<dbReference type="HOGENOM" id="CLU_000604_1_11_9"/>
<reference evidence="6 7" key="1">
    <citation type="submission" date="2009-06" db="EMBL/GenBank/DDBJ databases">
        <title>The Genome Sequence of Lactobacillus coleohominis strain 101-4-CHN.</title>
        <authorList>
            <consortium name="The Broad Institute Genome Sequencing Platform"/>
            <person name="Ward D."/>
            <person name="Young S.K."/>
            <person name="Zeng Q."/>
            <person name="Koehrsen M."/>
            <person name="Alvarado L."/>
            <person name="Berlin A."/>
            <person name="Borenstein D."/>
            <person name="Chen Z."/>
            <person name="Engels R."/>
            <person name="Freedman E."/>
            <person name="Gellesch M."/>
            <person name="Goldberg J."/>
            <person name="Griggs A."/>
            <person name="Gujja S."/>
            <person name="Heiman D."/>
            <person name="Hepburn T."/>
            <person name="Howarth C."/>
            <person name="Jen D."/>
            <person name="Larson L."/>
            <person name="Lewis B."/>
            <person name="Mehta T."/>
            <person name="Park D."/>
            <person name="Pearson M."/>
            <person name="Roberts A."/>
            <person name="Saif S."/>
            <person name="Shea T."/>
            <person name="Shenoy N."/>
            <person name="Sisk P."/>
            <person name="Stolte C."/>
            <person name="Sykes S."/>
            <person name="Walk T."/>
            <person name="White J."/>
            <person name="Yandava C."/>
            <person name="Liu Y."/>
            <person name="Xu Q."/>
            <person name="Lander E."/>
            <person name="Nusbaum C."/>
            <person name="Galagan J."/>
            <person name="Birren B."/>
        </authorList>
    </citation>
    <scope>NUCLEOTIDE SEQUENCE [LARGE SCALE GENOMIC DNA]</scope>
    <source>
        <strain evidence="6 7">101-4-CHN</strain>
    </source>
</reference>
<name>C7XXB3_9LACO</name>
<evidence type="ECO:0000313" key="7">
    <source>
        <dbReference type="Proteomes" id="UP000003987"/>
    </source>
</evidence>
<evidence type="ECO:0000256" key="2">
    <source>
        <dbReference type="ARBA" id="ARBA00022448"/>
    </source>
</evidence>
<dbReference type="PROSITE" id="PS50893">
    <property type="entry name" value="ABC_TRANSPORTER_2"/>
    <property type="match status" value="1"/>
</dbReference>
<keyword evidence="7" id="KW-1185">Reference proteome</keyword>
<keyword evidence="3" id="KW-0547">Nucleotide-binding</keyword>
<evidence type="ECO:0000259" key="5">
    <source>
        <dbReference type="PROSITE" id="PS50893"/>
    </source>
</evidence>
<dbReference type="PANTHER" id="PTHR42734:SF17">
    <property type="entry name" value="METAL TRANSPORT SYSTEM ATP-BINDING PROTEIN TM_0124-RELATED"/>
    <property type="match status" value="1"/>
</dbReference>
<dbReference type="EMBL" id="GG698805">
    <property type="protein sequence ID" value="EEU29933.1"/>
    <property type="molecule type" value="Genomic_DNA"/>
</dbReference>
<dbReference type="GO" id="GO:0005524">
    <property type="term" value="F:ATP binding"/>
    <property type="evidence" value="ECO:0007669"/>
    <property type="project" value="UniProtKB-KW"/>
</dbReference>
<dbReference type="PANTHER" id="PTHR42734">
    <property type="entry name" value="METAL TRANSPORT SYSTEM ATP-BINDING PROTEIN TM_0124-RELATED"/>
    <property type="match status" value="1"/>
</dbReference>
<evidence type="ECO:0000256" key="4">
    <source>
        <dbReference type="ARBA" id="ARBA00022840"/>
    </source>
</evidence>
<gene>
    <name evidence="6" type="ORF">HMPREF0501_01398</name>
</gene>
<evidence type="ECO:0000256" key="1">
    <source>
        <dbReference type="ARBA" id="ARBA00005417"/>
    </source>
</evidence>
<feature type="domain" description="ABC transporter" evidence="5">
    <location>
        <begin position="4"/>
        <end position="224"/>
    </location>
</feature>
<dbReference type="InterPro" id="IPR027417">
    <property type="entry name" value="P-loop_NTPase"/>
</dbReference>
<keyword evidence="2" id="KW-0813">Transport</keyword>
<sequence>MALISVDDLSLAYGDHTVIENLSFQVNSGDFLVMIGENGAGKTTVVRALLGELKPRRGEISRANHLKIGYVPQFRNLPANYPLAVRDFVALNLTQSRWPWLKKTEQHRLDRIIRKTNLTTIEDRPLGLASGGEKQRAYLAQALVDDPQLLILDESTASLDNEMKYDLLDFVAKFQQNGLSVLFITHDWDLAKRYGTRYLQLLPDGSYQSGPINELPSDEEVRNV</sequence>
<dbReference type="GO" id="GO:0016887">
    <property type="term" value="F:ATP hydrolysis activity"/>
    <property type="evidence" value="ECO:0007669"/>
    <property type="project" value="InterPro"/>
</dbReference>
<dbReference type="Proteomes" id="UP000003987">
    <property type="component" value="Unassembled WGS sequence"/>
</dbReference>
<dbReference type="InterPro" id="IPR050153">
    <property type="entry name" value="Metal_Ion_Import_ABC"/>
</dbReference>
<dbReference type="OrthoDB" id="9806726at2"/>
<organism evidence="6 7">
    <name type="scientific">Limosilactobacillus coleohominis 101-4-CHN</name>
    <dbReference type="NCBI Taxonomy" id="575594"/>
    <lineage>
        <taxon>Bacteria</taxon>
        <taxon>Bacillati</taxon>
        <taxon>Bacillota</taxon>
        <taxon>Bacilli</taxon>
        <taxon>Lactobacillales</taxon>
        <taxon>Lactobacillaceae</taxon>
        <taxon>Limosilactobacillus</taxon>
    </lineage>
</organism>
<comment type="similarity">
    <text evidence="1">Belongs to the ABC transporter superfamily.</text>
</comment>
<dbReference type="InterPro" id="IPR003593">
    <property type="entry name" value="AAA+_ATPase"/>
</dbReference>
<dbReference type="eggNOG" id="COG1121">
    <property type="taxonomic scope" value="Bacteria"/>
</dbReference>
<keyword evidence="4 6" id="KW-0067">ATP-binding</keyword>
<dbReference type="SUPFAM" id="SSF52540">
    <property type="entry name" value="P-loop containing nucleoside triphosphate hydrolases"/>
    <property type="match status" value="1"/>
</dbReference>
<dbReference type="STRING" id="575594.HMPREF0501_01398"/>
<evidence type="ECO:0000313" key="6">
    <source>
        <dbReference type="EMBL" id="EEU29933.1"/>
    </source>
</evidence>
<protein>
    <submittedName>
        <fullName evidence="6">ABC transporter, ATP-binding protein</fullName>
    </submittedName>
</protein>